<evidence type="ECO:0000313" key="2">
    <source>
        <dbReference type="EMBL" id="QDT19559.1"/>
    </source>
</evidence>
<dbReference type="OrthoDB" id="281179at2"/>
<protein>
    <recommendedName>
        <fullName evidence="4">Carboxypeptidase regulatory-like domain-containing protein</fullName>
    </recommendedName>
</protein>
<name>A0A517PJK4_9PLAN</name>
<evidence type="ECO:0008006" key="4">
    <source>
        <dbReference type="Google" id="ProtNLM"/>
    </source>
</evidence>
<reference evidence="2 3" key="1">
    <citation type="submission" date="2019-02" db="EMBL/GenBank/DDBJ databases">
        <title>Deep-cultivation of Planctomycetes and their phenomic and genomic characterization uncovers novel biology.</title>
        <authorList>
            <person name="Wiegand S."/>
            <person name="Jogler M."/>
            <person name="Boedeker C."/>
            <person name="Pinto D."/>
            <person name="Vollmers J."/>
            <person name="Rivas-Marin E."/>
            <person name="Kohn T."/>
            <person name="Peeters S.H."/>
            <person name="Heuer A."/>
            <person name="Rast P."/>
            <person name="Oberbeckmann S."/>
            <person name="Bunk B."/>
            <person name="Jeske O."/>
            <person name="Meyerdierks A."/>
            <person name="Storesund J.E."/>
            <person name="Kallscheuer N."/>
            <person name="Luecker S."/>
            <person name="Lage O.M."/>
            <person name="Pohl T."/>
            <person name="Merkel B.J."/>
            <person name="Hornburger P."/>
            <person name="Mueller R.-W."/>
            <person name="Bruemmer F."/>
            <person name="Labrenz M."/>
            <person name="Spormann A.M."/>
            <person name="Op den Camp H."/>
            <person name="Overmann J."/>
            <person name="Amann R."/>
            <person name="Jetten M.S.M."/>
            <person name="Mascher T."/>
            <person name="Medema M.H."/>
            <person name="Devos D.P."/>
            <person name="Kaster A.-K."/>
            <person name="Ovreas L."/>
            <person name="Rohde M."/>
            <person name="Galperin M.Y."/>
            <person name="Jogler C."/>
        </authorList>
    </citation>
    <scope>NUCLEOTIDE SEQUENCE [LARGE SCALE GENOMIC DNA]</scope>
    <source>
        <strain evidence="2 3">HG66A1</strain>
    </source>
</reference>
<feature type="signal peptide" evidence="1">
    <location>
        <begin position="1"/>
        <end position="24"/>
    </location>
</feature>
<organism evidence="2 3">
    <name type="scientific">Gimesia chilikensis</name>
    <dbReference type="NCBI Taxonomy" id="2605989"/>
    <lineage>
        <taxon>Bacteria</taxon>
        <taxon>Pseudomonadati</taxon>
        <taxon>Planctomycetota</taxon>
        <taxon>Planctomycetia</taxon>
        <taxon>Planctomycetales</taxon>
        <taxon>Planctomycetaceae</taxon>
        <taxon>Gimesia</taxon>
    </lineage>
</organism>
<dbReference type="AlphaFoldDB" id="A0A517PJK4"/>
<dbReference type="InterPro" id="IPR008969">
    <property type="entry name" value="CarboxyPept-like_regulatory"/>
</dbReference>
<sequence length="154" mass="16535" precursor="true">MRYSAMPLLLLSMPVLMMSCSGSSEDKWTEQRPDTFPASGIVTFDGKPLPEATVVFQSTGGEPQAAVGRTDENGEFQLRTFTDGDGAIAGEHKVTVVCSRTEGPPEGANLDEANVVIQEVSLIPERYADPAKSGLTASVTPGQENKFTFHLDKE</sequence>
<dbReference type="SUPFAM" id="SSF49464">
    <property type="entry name" value="Carboxypeptidase regulatory domain-like"/>
    <property type="match status" value="1"/>
</dbReference>
<dbReference type="Proteomes" id="UP000320421">
    <property type="component" value="Chromosome"/>
</dbReference>
<dbReference type="EMBL" id="CP036266">
    <property type="protein sequence ID" value="QDT19559.1"/>
    <property type="molecule type" value="Genomic_DNA"/>
</dbReference>
<evidence type="ECO:0000256" key="1">
    <source>
        <dbReference type="SAM" id="SignalP"/>
    </source>
</evidence>
<dbReference type="RefSeq" id="WP_145181374.1">
    <property type="nucleotide sequence ID" value="NZ_CP036266.1"/>
</dbReference>
<proteinExistence type="predicted"/>
<keyword evidence="3" id="KW-1185">Reference proteome</keyword>
<evidence type="ECO:0000313" key="3">
    <source>
        <dbReference type="Proteomes" id="UP000320421"/>
    </source>
</evidence>
<dbReference type="Gene3D" id="2.60.40.10">
    <property type="entry name" value="Immunoglobulins"/>
    <property type="match status" value="1"/>
</dbReference>
<accession>A0A517PJK4</accession>
<gene>
    <name evidence="2" type="ORF">HG66A1_13240</name>
</gene>
<dbReference type="InterPro" id="IPR013783">
    <property type="entry name" value="Ig-like_fold"/>
</dbReference>
<dbReference type="PROSITE" id="PS51257">
    <property type="entry name" value="PROKAR_LIPOPROTEIN"/>
    <property type="match status" value="1"/>
</dbReference>
<keyword evidence="1" id="KW-0732">Signal</keyword>
<feature type="chain" id="PRO_5021722115" description="Carboxypeptidase regulatory-like domain-containing protein" evidence="1">
    <location>
        <begin position="25"/>
        <end position="154"/>
    </location>
</feature>